<dbReference type="STRING" id="168384.SAMN05660368_02201"/>
<evidence type="ECO:0000313" key="8">
    <source>
        <dbReference type="Proteomes" id="UP000005561"/>
    </source>
</evidence>
<dbReference type="CDD" id="cd00609">
    <property type="entry name" value="AAT_like"/>
    <property type="match status" value="1"/>
</dbReference>
<keyword evidence="5" id="KW-0804">Transcription</keyword>
<gene>
    <name evidence="7" type="ORF">BRYFOR_05536</name>
</gene>
<dbReference type="GO" id="GO:0003677">
    <property type="term" value="F:DNA binding"/>
    <property type="evidence" value="ECO:0007669"/>
    <property type="project" value="UniProtKB-KW"/>
</dbReference>
<dbReference type="InterPro" id="IPR000524">
    <property type="entry name" value="Tscrpt_reg_HTH_GntR"/>
</dbReference>
<dbReference type="PANTHER" id="PTHR46577:SF1">
    <property type="entry name" value="HTH-TYPE TRANSCRIPTIONAL REGULATORY PROTEIN GABR"/>
    <property type="match status" value="1"/>
</dbReference>
<dbReference type="Gene3D" id="3.40.640.10">
    <property type="entry name" value="Type I PLP-dependent aspartate aminotransferase-like (Major domain)"/>
    <property type="match status" value="1"/>
</dbReference>
<dbReference type="CDD" id="cd07377">
    <property type="entry name" value="WHTH_GntR"/>
    <property type="match status" value="1"/>
</dbReference>
<dbReference type="InterPro" id="IPR015424">
    <property type="entry name" value="PyrdxlP-dep_Trfase"/>
</dbReference>
<comment type="similarity">
    <text evidence="1">In the C-terminal section; belongs to the class-I pyridoxal-phosphate-dependent aminotransferase family.</text>
</comment>
<keyword evidence="8" id="KW-1185">Reference proteome</keyword>
<keyword evidence="4" id="KW-0238">DNA-binding</keyword>
<dbReference type="PROSITE" id="PS50949">
    <property type="entry name" value="HTH_GNTR"/>
    <property type="match status" value="1"/>
</dbReference>
<dbReference type="OrthoDB" id="9808770at2"/>
<keyword evidence="3" id="KW-0805">Transcription regulation</keyword>
<accession>C6LA94</accession>
<organism evidence="7 8">
    <name type="scientific">Marvinbryantia formatexigens DSM 14469</name>
    <dbReference type="NCBI Taxonomy" id="478749"/>
    <lineage>
        <taxon>Bacteria</taxon>
        <taxon>Bacillati</taxon>
        <taxon>Bacillota</taxon>
        <taxon>Clostridia</taxon>
        <taxon>Lachnospirales</taxon>
        <taxon>Lachnospiraceae</taxon>
        <taxon>Marvinbryantia</taxon>
    </lineage>
</organism>
<proteinExistence type="inferred from homology"/>
<dbReference type="Pfam" id="PF00155">
    <property type="entry name" value="Aminotran_1_2"/>
    <property type="match status" value="1"/>
</dbReference>
<comment type="caution">
    <text evidence="7">The sequence shown here is derived from an EMBL/GenBank/DDBJ whole genome shotgun (WGS) entry which is preliminary data.</text>
</comment>
<evidence type="ECO:0000256" key="3">
    <source>
        <dbReference type="ARBA" id="ARBA00023015"/>
    </source>
</evidence>
<evidence type="ECO:0000256" key="1">
    <source>
        <dbReference type="ARBA" id="ARBA00005384"/>
    </source>
</evidence>
<dbReference type="RefSeq" id="WP_006860336.1">
    <property type="nucleotide sequence ID" value="NZ_ACCL02000002.1"/>
</dbReference>
<reference evidence="7" key="1">
    <citation type="submission" date="2009-07" db="EMBL/GenBank/DDBJ databases">
        <authorList>
            <person name="Weinstock G."/>
            <person name="Sodergren E."/>
            <person name="Clifton S."/>
            <person name="Fulton L."/>
            <person name="Fulton B."/>
            <person name="Courtney L."/>
            <person name="Fronick C."/>
            <person name="Harrison M."/>
            <person name="Strong C."/>
            <person name="Farmer C."/>
            <person name="Delahaunty K."/>
            <person name="Markovic C."/>
            <person name="Hall O."/>
            <person name="Minx P."/>
            <person name="Tomlinson C."/>
            <person name="Mitreva M."/>
            <person name="Nelson J."/>
            <person name="Hou S."/>
            <person name="Wollam A."/>
            <person name="Pepin K.H."/>
            <person name="Johnson M."/>
            <person name="Bhonagiri V."/>
            <person name="Nash W.E."/>
            <person name="Warren W."/>
            <person name="Chinwalla A."/>
            <person name="Mardis E.R."/>
            <person name="Wilson R.K."/>
        </authorList>
    </citation>
    <scope>NUCLEOTIDE SEQUENCE [LARGE SCALE GENOMIC DNA]</scope>
    <source>
        <strain evidence="7">DSM 14469</strain>
    </source>
</reference>
<dbReference type="GO" id="GO:0003700">
    <property type="term" value="F:DNA-binding transcription factor activity"/>
    <property type="evidence" value="ECO:0007669"/>
    <property type="project" value="InterPro"/>
</dbReference>
<dbReference type="InterPro" id="IPR015421">
    <property type="entry name" value="PyrdxlP-dep_Trfase_major"/>
</dbReference>
<evidence type="ECO:0000313" key="7">
    <source>
        <dbReference type="EMBL" id="EET62501.1"/>
    </source>
</evidence>
<dbReference type="eggNOG" id="COG1167">
    <property type="taxonomic scope" value="Bacteria"/>
</dbReference>
<evidence type="ECO:0000256" key="2">
    <source>
        <dbReference type="ARBA" id="ARBA00022898"/>
    </source>
</evidence>
<dbReference type="InterPro" id="IPR004839">
    <property type="entry name" value="Aminotransferase_I/II_large"/>
</dbReference>
<evidence type="ECO:0000259" key="6">
    <source>
        <dbReference type="PROSITE" id="PS50949"/>
    </source>
</evidence>
<keyword evidence="2" id="KW-0663">Pyridoxal phosphate</keyword>
<evidence type="ECO:0000256" key="5">
    <source>
        <dbReference type="ARBA" id="ARBA00023163"/>
    </source>
</evidence>
<dbReference type="InterPro" id="IPR051446">
    <property type="entry name" value="HTH_trans_reg/aminotransferase"/>
</dbReference>
<sequence length="469" mass="53222">MNELTISLDAKASRPLYEQIYEYIKQEIQNGNLPCRERLPSTRRLAQYLEVSRSTVTLAYEQLLSEGYIDNQPGSGYFVNDLEGLYRLPGEESFSGQPEREMQESWRYDFSPSGVDLGSFPHNTWRKISRELLMQENQSFFQLGAPAGEEELRRTIAAYVRQARGVRCQPQQIIIGAGNDYLLMLLNAILGKHTYALENPTYKKAYDIFRTLGQEAVAVETDESGMRVEALAASGAQVAYVMPSHQYPLGIVMPIGRRQQLLNWAAERDGRYVIEDDYDSEFRYKGKPIPALQGLDENGKVIYIGTFSKSIAPAIRISFLVLPQGLLERYRTRGSRFSSTVSRMDQKILAEFIRSGAYERHLNRMRSIYKGRHDALLEALKEFPEIFRVSGEYAGTHLLVTLPECISEERAVEAAKQQGVRVCGVRACCIGDYKPKETMLILGYANMHEEEICQAVRLLGKLYVKLASS</sequence>
<dbReference type="AlphaFoldDB" id="C6LA94"/>
<dbReference type="SUPFAM" id="SSF46785">
    <property type="entry name" value="Winged helix' DNA-binding domain"/>
    <property type="match status" value="1"/>
</dbReference>
<dbReference type="PRINTS" id="PR00035">
    <property type="entry name" value="HTHGNTR"/>
</dbReference>
<dbReference type="Gene3D" id="1.10.10.10">
    <property type="entry name" value="Winged helix-like DNA-binding domain superfamily/Winged helix DNA-binding domain"/>
    <property type="match status" value="1"/>
</dbReference>
<evidence type="ECO:0000256" key="4">
    <source>
        <dbReference type="ARBA" id="ARBA00023125"/>
    </source>
</evidence>
<feature type="domain" description="HTH gntR-type" evidence="6">
    <location>
        <begin position="14"/>
        <end position="82"/>
    </location>
</feature>
<protein>
    <submittedName>
        <fullName evidence="7">Transcriptional regulator, GntR family</fullName>
    </submittedName>
</protein>
<dbReference type="SUPFAM" id="SSF53383">
    <property type="entry name" value="PLP-dependent transferases"/>
    <property type="match status" value="1"/>
</dbReference>
<dbReference type="SMART" id="SM00345">
    <property type="entry name" value="HTH_GNTR"/>
    <property type="match status" value="1"/>
</dbReference>
<dbReference type="PANTHER" id="PTHR46577">
    <property type="entry name" value="HTH-TYPE TRANSCRIPTIONAL REGULATORY PROTEIN GABR"/>
    <property type="match status" value="1"/>
</dbReference>
<dbReference type="InterPro" id="IPR036388">
    <property type="entry name" value="WH-like_DNA-bd_sf"/>
</dbReference>
<name>C6LA94_9FIRM</name>
<dbReference type="InterPro" id="IPR036390">
    <property type="entry name" value="WH_DNA-bd_sf"/>
</dbReference>
<dbReference type="Proteomes" id="UP000005561">
    <property type="component" value="Unassembled WGS sequence"/>
</dbReference>
<dbReference type="Pfam" id="PF00392">
    <property type="entry name" value="GntR"/>
    <property type="match status" value="1"/>
</dbReference>
<dbReference type="GO" id="GO:0030170">
    <property type="term" value="F:pyridoxal phosphate binding"/>
    <property type="evidence" value="ECO:0007669"/>
    <property type="project" value="InterPro"/>
</dbReference>
<dbReference type="EMBL" id="ACCL02000002">
    <property type="protein sequence ID" value="EET62501.1"/>
    <property type="molecule type" value="Genomic_DNA"/>
</dbReference>